<gene>
    <name evidence="1" type="ORF">HPBE_LOCUS3407</name>
</gene>
<name>A0A183FB64_HELPZ</name>
<dbReference type="OrthoDB" id="409374at2759"/>
<protein>
    <submittedName>
        <fullName evidence="3">EB domain-containing protein</fullName>
    </submittedName>
</protein>
<accession>A0A3P7VH93</accession>
<reference evidence="3" key="2">
    <citation type="submission" date="2019-09" db="UniProtKB">
        <authorList>
            <consortium name="WormBaseParasite"/>
        </authorList>
    </citation>
    <scope>IDENTIFICATION</scope>
</reference>
<proteinExistence type="predicted"/>
<dbReference type="EMBL" id="UZAH01008639">
    <property type="protein sequence ID" value="VDO34537.1"/>
    <property type="molecule type" value="Genomic_DNA"/>
</dbReference>
<dbReference type="Gene3D" id="2.170.300.10">
    <property type="entry name" value="Tie2 ligand-binding domain superfamily"/>
    <property type="match status" value="1"/>
</dbReference>
<dbReference type="AlphaFoldDB" id="A0A183FB64"/>
<dbReference type="Proteomes" id="UP000050761">
    <property type="component" value="Unassembled WGS sequence"/>
</dbReference>
<organism evidence="2 3">
    <name type="scientific">Heligmosomoides polygyrus</name>
    <name type="common">Parasitic roundworm</name>
    <dbReference type="NCBI Taxonomy" id="6339"/>
    <lineage>
        <taxon>Eukaryota</taxon>
        <taxon>Metazoa</taxon>
        <taxon>Ecdysozoa</taxon>
        <taxon>Nematoda</taxon>
        <taxon>Chromadorea</taxon>
        <taxon>Rhabditida</taxon>
        <taxon>Rhabditina</taxon>
        <taxon>Rhabditomorpha</taxon>
        <taxon>Strongyloidea</taxon>
        <taxon>Heligmosomidae</taxon>
        <taxon>Heligmosomoides</taxon>
    </lineage>
</organism>
<reference evidence="1 2" key="1">
    <citation type="submission" date="2018-11" db="EMBL/GenBank/DDBJ databases">
        <authorList>
            <consortium name="Pathogen Informatics"/>
        </authorList>
    </citation>
    <scope>NUCLEOTIDE SEQUENCE [LARGE SCALE GENOMIC DNA]</scope>
</reference>
<keyword evidence="2" id="KW-1185">Reference proteome</keyword>
<accession>A0A183FB64</accession>
<sequence length="243" mass="26149">VADVNGRCGYHDGYPKCSNGFVCTNQVCRCPSLNSSDGETCSSNTTLQHVTPFCGQACEAPRLCVNNQCVCVDGVSCPTLNVSRRRRRRAEQSMVCWPGAAQCSAGNGVCIENVCHCINGFVEADGVCAPEVVGFNDKCDPNNVSPRCAENSICSNGICVCATHDGCDRVTAMSGPRFDDGRCTSDAQCQDGRCSAGRCQCGNGFTLQVLNQWFAQIFQLVGSLCEFFSFIYLWKSGWGFVVT</sequence>
<dbReference type="WBParaSite" id="HPBE_0000340601-mRNA-1">
    <property type="protein sequence ID" value="HPBE_0000340601-mRNA-1"/>
    <property type="gene ID" value="HPBE_0000340601"/>
</dbReference>
<evidence type="ECO:0000313" key="3">
    <source>
        <dbReference type="WBParaSite" id="HPBE_0000340601-mRNA-1"/>
    </source>
</evidence>
<evidence type="ECO:0000313" key="2">
    <source>
        <dbReference type="Proteomes" id="UP000050761"/>
    </source>
</evidence>
<evidence type="ECO:0000313" key="1">
    <source>
        <dbReference type="EMBL" id="VDO34537.1"/>
    </source>
</evidence>